<reference evidence="1" key="1">
    <citation type="journal article" date="2013" name="J. Plant Res.">
        <title>Effect of fungi and light on seed germination of three Opuntia species from semiarid lands of central Mexico.</title>
        <authorList>
            <person name="Delgado-Sanchez P."/>
            <person name="Jimenez-Bremont J.F."/>
            <person name="Guerrero-Gonzalez Mde L."/>
            <person name="Flores J."/>
        </authorList>
    </citation>
    <scope>NUCLEOTIDE SEQUENCE</scope>
    <source>
        <tissue evidence="1">Cladode</tissue>
    </source>
</reference>
<proteinExistence type="predicted"/>
<evidence type="ECO:0000313" key="1">
    <source>
        <dbReference type="EMBL" id="MBA4651166.1"/>
    </source>
</evidence>
<protein>
    <submittedName>
        <fullName evidence="1">Uncharacterized protein</fullName>
    </submittedName>
</protein>
<reference evidence="1" key="2">
    <citation type="submission" date="2020-07" db="EMBL/GenBank/DDBJ databases">
        <authorList>
            <person name="Vera ALvarez R."/>
            <person name="Arias-Moreno D.M."/>
            <person name="Jimenez-Jacinto V."/>
            <person name="Jimenez-Bremont J.F."/>
            <person name="Swaminathan K."/>
            <person name="Moose S.P."/>
            <person name="Guerrero-Gonzalez M.L."/>
            <person name="Marino-Ramirez L."/>
            <person name="Landsman D."/>
            <person name="Rodriguez-Kessler M."/>
            <person name="Delgado-Sanchez P."/>
        </authorList>
    </citation>
    <scope>NUCLEOTIDE SEQUENCE</scope>
    <source>
        <tissue evidence="1">Cladode</tissue>
    </source>
</reference>
<sequence>MYMSGMNVKVHYLWTSEIRASLQHFLSSHSHAGNIISFEKFRQEVSNSPLLKLFQNNKCTLSVQCHKSRQIQIHKFCKQPTNPEGYPLDCFCSVTLVLYSTINKKDPLACF</sequence>
<accession>A0A7C9DWJ2</accession>
<dbReference type="EMBL" id="GISG01168726">
    <property type="protein sequence ID" value="MBA4651166.1"/>
    <property type="molecule type" value="Transcribed_RNA"/>
</dbReference>
<name>A0A7C9DWJ2_OPUST</name>
<dbReference type="AlphaFoldDB" id="A0A7C9DWJ2"/>
<organism evidence="1">
    <name type="scientific">Opuntia streptacantha</name>
    <name type="common">Prickly pear cactus</name>
    <name type="synonym">Opuntia cardona</name>
    <dbReference type="NCBI Taxonomy" id="393608"/>
    <lineage>
        <taxon>Eukaryota</taxon>
        <taxon>Viridiplantae</taxon>
        <taxon>Streptophyta</taxon>
        <taxon>Embryophyta</taxon>
        <taxon>Tracheophyta</taxon>
        <taxon>Spermatophyta</taxon>
        <taxon>Magnoliopsida</taxon>
        <taxon>eudicotyledons</taxon>
        <taxon>Gunneridae</taxon>
        <taxon>Pentapetalae</taxon>
        <taxon>Caryophyllales</taxon>
        <taxon>Cactineae</taxon>
        <taxon>Cactaceae</taxon>
        <taxon>Opuntioideae</taxon>
        <taxon>Opuntia</taxon>
    </lineage>
</organism>